<feature type="domain" description="Peptidase S1" evidence="5">
    <location>
        <begin position="38"/>
        <end position="269"/>
    </location>
</feature>
<keyword evidence="4" id="KW-0720">Serine protease</keyword>
<keyword evidence="8" id="KW-1185">Reference proteome</keyword>
<dbReference type="PROSITE" id="PS00134">
    <property type="entry name" value="TRYPSIN_HIS"/>
    <property type="match status" value="1"/>
</dbReference>
<dbReference type="Pfam" id="PF01483">
    <property type="entry name" value="P_proprotein"/>
    <property type="match status" value="1"/>
</dbReference>
<dbReference type="SUPFAM" id="SSF49785">
    <property type="entry name" value="Galactose-binding domain-like"/>
    <property type="match status" value="1"/>
</dbReference>
<keyword evidence="2 4" id="KW-0378">Hydrolase</keyword>
<evidence type="ECO:0000259" key="6">
    <source>
        <dbReference type="PROSITE" id="PS51829"/>
    </source>
</evidence>
<evidence type="ECO:0000256" key="4">
    <source>
        <dbReference type="RuleBase" id="RU363034"/>
    </source>
</evidence>
<dbReference type="SMART" id="SM00020">
    <property type="entry name" value="Tryp_SPc"/>
    <property type="match status" value="1"/>
</dbReference>
<evidence type="ECO:0000256" key="2">
    <source>
        <dbReference type="ARBA" id="ARBA00022801"/>
    </source>
</evidence>
<dbReference type="Gene3D" id="2.60.120.260">
    <property type="entry name" value="Galactose-binding domain-like"/>
    <property type="match status" value="1"/>
</dbReference>
<dbReference type="InterPro" id="IPR033116">
    <property type="entry name" value="TRYPSIN_SER"/>
</dbReference>
<dbReference type="InterPro" id="IPR001314">
    <property type="entry name" value="Peptidase_S1A"/>
</dbReference>
<comment type="caution">
    <text evidence="7">The sequence shown here is derived from an EMBL/GenBank/DDBJ whole genome shotgun (WGS) entry which is preliminary data.</text>
</comment>
<dbReference type="PANTHER" id="PTHR24252">
    <property type="entry name" value="ACROSIN-RELATED"/>
    <property type="match status" value="1"/>
</dbReference>
<accession>A0ABW2YDL6</accession>
<dbReference type="InterPro" id="IPR009003">
    <property type="entry name" value="Peptidase_S1_PA"/>
</dbReference>
<dbReference type="SUPFAM" id="SSF50494">
    <property type="entry name" value="Trypsin-like serine proteases"/>
    <property type="match status" value="1"/>
</dbReference>
<dbReference type="InterPro" id="IPR008979">
    <property type="entry name" value="Galactose-bd-like_sf"/>
</dbReference>
<organism evidence="7 8">
    <name type="scientific">Lysobacter brunescens</name>
    <dbReference type="NCBI Taxonomy" id="262323"/>
    <lineage>
        <taxon>Bacteria</taxon>
        <taxon>Pseudomonadati</taxon>
        <taxon>Pseudomonadota</taxon>
        <taxon>Gammaproteobacteria</taxon>
        <taxon>Lysobacterales</taxon>
        <taxon>Lysobacteraceae</taxon>
        <taxon>Lysobacter</taxon>
    </lineage>
</organism>
<dbReference type="Gene3D" id="2.40.10.10">
    <property type="entry name" value="Trypsin-like serine proteases"/>
    <property type="match status" value="1"/>
</dbReference>
<dbReference type="PROSITE" id="PS51829">
    <property type="entry name" value="P_HOMO_B"/>
    <property type="match status" value="1"/>
</dbReference>
<feature type="domain" description="P/Homo B" evidence="6">
    <location>
        <begin position="269"/>
        <end position="389"/>
    </location>
</feature>
<protein>
    <submittedName>
        <fullName evidence="7">Trypsin-like serine protease</fullName>
        <ecNumber evidence="7">3.4.21.-</ecNumber>
    </submittedName>
</protein>
<sequence>MALLCCGAVVAQAAAAEMRARAGLSRPNAAQTLQQGRIVGGTLTGAGTRTYQVRLYRDSTALACGGTIIADNWVLTAAHCVNNPQTETNRVRAGFTRTSGTGGTYYTVDKIVRHPSADGGIVYDYALLRISGTFASTLERVAIPTADVVQAVGQPGNNVIVSGWGLTSEGGSLSDDLREITIPIVSDATCRQSLGTGASSFDDASMICAGSAGKDSCTGDSGGPMVAAYNNRTWSIGVTSWGPGCARPNTYGIYADTLHVRSWILEQINGASGGTVQTYSNSSPAPIADLGSVTSTIAVSGRTGNAPGNAQISVNITHTYRGDLRIELLAPDGTTYLLKAQSASDGAANVVATYTANLSSEALNGNWRLRVTDAYTGDVGTLNNWSIRF</sequence>
<dbReference type="PROSITE" id="PS00135">
    <property type="entry name" value="TRYPSIN_SER"/>
    <property type="match status" value="1"/>
</dbReference>
<dbReference type="EMBL" id="JBHTIF010000001">
    <property type="protein sequence ID" value="MFD0725325.1"/>
    <property type="molecule type" value="Genomic_DNA"/>
</dbReference>
<dbReference type="Pfam" id="PF00089">
    <property type="entry name" value="Trypsin"/>
    <property type="match status" value="1"/>
</dbReference>
<keyword evidence="1 4" id="KW-0645">Protease</keyword>
<dbReference type="InterPro" id="IPR018114">
    <property type="entry name" value="TRYPSIN_HIS"/>
</dbReference>
<dbReference type="Proteomes" id="UP001597110">
    <property type="component" value="Unassembled WGS sequence"/>
</dbReference>
<evidence type="ECO:0000313" key="7">
    <source>
        <dbReference type="EMBL" id="MFD0725325.1"/>
    </source>
</evidence>
<dbReference type="PANTHER" id="PTHR24252:SF24">
    <property type="entry name" value="TRANSMEMBRANE PROTEASE SERINE 2-LIKE ISOFORM X1"/>
    <property type="match status" value="1"/>
</dbReference>
<evidence type="ECO:0000313" key="8">
    <source>
        <dbReference type="Proteomes" id="UP001597110"/>
    </source>
</evidence>
<evidence type="ECO:0000259" key="5">
    <source>
        <dbReference type="PROSITE" id="PS50240"/>
    </source>
</evidence>
<dbReference type="CDD" id="cd00190">
    <property type="entry name" value="Tryp_SPc"/>
    <property type="match status" value="1"/>
</dbReference>
<dbReference type="InterPro" id="IPR002884">
    <property type="entry name" value="P_dom"/>
</dbReference>
<dbReference type="GO" id="GO:0016787">
    <property type="term" value="F:hydrolase activity"/>
    <property type="evidence" value="ECO:0007669"/>
    <property type="project" value="UniProtKB-KW"/>
</dbReference>
<gene>
    <name evidence="7" type="ORF">ACFQ0E_06875</name>
</gene>
<name>A0ABW2YDL6_9GAMM</name>
<keyword evidence="3" id="KW-1015">Disulfide bond</keyword>
<dbReference type="InterPro" id="IPR043504">
    <property type="entry name" value="Peptidase_S1_PA_chymotrypsin"/>
</dbReference>
<evidence type="ECO:0000256" key="3">
    <source>
        <dbReference type="ARBA" id="ARBA00023157"/>
    </source>
</evidence>
<dbReference type="PROSITE" id="PS50240">
    <property type="entry name" value="TRYPSIN_DOM"/>
    <property type="match status" value="1"/>
</dbReference>
<proteinExistence type="predicted"/>
<reference evidence="8" key="1">
    <citation type="journal article" date="2019" name="Int. J. Syst. Evol. Microbiol.">
        <title>The Global Catalogue of Microorganisms (GCM) 10K type strain sequencing project: providing services to taxonomists for standard genome sequencing and annotation.</title>
        <authorList>
            <consortium name="The Broad Institute Genomics Platform"/>
            <consortium name="The Broad Institute Genome Sequencing Center for Infectious Disease"/>
            <person name="Wu L."/>
            <person name="Ma J."/>
        </authorList>
    </citation>
    <scope>NUCLEOTIDE SEQUENCE [LARGE SCALE GENOMIC DNA]</scope>
    <source>
        <strain evidence="8">CCUG 55585</strain>
    </source>
</reference>
<dbReference type="EC" id="3.4.21.-" evidence="7"/>
<evidence type="ECO:0000256" key="1">
    <source>
        <dbReference type="ARBA" id="ARBA00022670"/>
    </source>
</evidence>
<dbReference type="InterPro" id="IPR001254">
    <property type="entry name" value="Trypsin_dom"/>
</dbReference>
<dbReference type="RefSeq" id="WP_386822939.1">
    <property type="nucleotide sequence ID" value="NZ_JBHTIF010000001.1"/>
</dbReference>
<dbReference type="PRINTS" id="PR00722">
    <property type="entry name" value="CHYMOTRYPSIN"/>
</dbReference>